<dbReference type="OrthoDB" id="262431at2"/>
<dbReference type="EMBL" id="SIHJ01000011">
    <property type="protein sequence ID" value="TWT29198.1"/>
    <property type="molecule type" value="Genomic_DNA"/>
</dbReference>
<accession>A0A5C5USZ4</accession>
<proteinExistence type="predicted"/>
<dbReference type="Proteomes" id="UP000316714">
    <property type="component" value="Unassembled WGS sequence"/>
</dbReference>
<comment type="caution">
    <text evidence="3">The sequence shown here is derived from an EMBL/GenBank/DDBJ whole genome shotgun (WGS) entry which is preliminary data.</text>
</comment>
<keyword evidence="4" id="KW-1185">Reference proteome</keyword>
<feature type="coiled-coil region" evidence="1">
    <location>
        <begin position="125"/>
        <end position="212"/>
    </location>
</feature>
<feature type="coiled-coil region" evidence="1">
    <location>
        <begin position="42"/>
        <end position="97"/>
    </location>
</feature>
<organism evidence="3 4">
    <name type="scientific">Posidoniimonas corsicana</name>
    <dbReference type="NCBI Taxonomy" id="1938618"/>
    <lineage>
        <taxon>Bacteria</taxon>
        <taxon>Pseudomonadati</taxon>
        <taxon>Planctomycetota</taxon>
        <taxon>Planctomycetia</taxon>
        <taxon>Pirellulales</taxon>
        <taxon>Lacipirellulaceae</taxon>
        <taxon>Posidoniimonas</taxon>
    </lineage>
</organism>
<evidence type="ECO:0000313" key="4">
    <source>
        <dbReference type="Proteomes" id="UP000316714"/>
    </source>
</evidence>
<keyword evidence="1" id="KW-0175">Coiled coil</keyword>
<name>A0A5C5USZ4_9BACT</name>
<reference evidence="3 4" key="1">
    <citation type="submission" date="2019-02" db="EMBL/GenBank/DDBJ databases">
        <title>Deep-cultivation of Planctomycetes and their phenomic and genomic characterization uncovers novel biology.</title>
        <authorList>
            <person name="Wiegand S."/>
            <person name="Jogler M."/>
            <person name="Boedeker C."/>
            <person name="Pinto D."/>
            <person name="Vollmers J."/>
            <person name="Rivas-Marin E."/>
            <person name="Kohn T."/>
            <person name="Peeters S.H."/>
            <person name="Heuer A."/>
            <person name="Rast P."/>
            <person name="Oberbeckmann S."/>
            <person name="Bunk B."/>
            <person name="Jeske O."/>
            <person name="Meyerdierks A."/>
            <person name="Storesund J.E."/>
            <person name="Kallscheuer N."/>
            <person name="Luecker S."/>
            <person name="Lage O.M."/>
            <person name="Pohl T."/>
            <person name="Merkel B.J."/>
            <person name="Hornburger P."/>
            <person name="Mueller R.-W."/>
            <person name="Bruemmer F."/>
            <person name="Labrenz M."/>
            <person name="Spormann A.M."/>
            <person name="Op Den Camp H."/>
            <person name="Overmann J."/>
            <person name="Amann R."/>
            <person name="Jetten M.S.M."/>
            <person name="Mascher T."/>
            <person name="Medema M.H."/>
            <person name="Devos D.P."/>
            <person name="Kaster A.-K."/>
            <person name="Ovreas L."/>
            <person name="Rohde M."/>
            <person name="Galperin M.Y."/>
            <person name="Jogler C."/>
        </authorList>
    </citation>
    <scope>NUCLEOTIDE SEQUENCE [LARGE SCALE GENOMIC DNA]</scope>
    <source>
        <strain evidence="3 4">KOR34</strain>
    </source>
</reference>
<evidence type="ECO:0000313" key="3">
    <source>
        <dbReference type="EMBL" id="TWT29198.1"/>
    </source>
</evidence>
<dbReference type="RefSeq" id="WP_146569134.1">
    <property type="nucleotide sequence ID" value="NZ_SIHJ01000011.1"/>
</dbReference>
<protein>
    <submittedName>
        <fullName evidence="3">Uncharacterized protein</fullName>
    </submittedName>
</protein>
<feature type="region of interest" description="Disordered" evidence="2">
    <location>
        <begin position="249"/>
        <end position="270"/>
    </location>
</feature>
<evidence type="ECO:0000256" key="1">
    <source>
        <dbReference type="SAM" id="Coils"/>
    </source>
</evidence>
<dbReference type="AlphaFoldDB" id="A0A5C5USZ4"/>
<evidence type="ECO:0000256" key="2">
    <source>
        <dbReference type="SAM" id="MobiDB-lite"/>
    </source>
</evidence>
<sequence>MFKAVSKLTRALWYLVTFRIDKASETLRMNPGVVSANYDRIIDEKRSRINQYKDAIAAMIAQEESKKEKLKGLTDEIERLEKLKAGAAAKARQVAEKHGGDVEATRADAEYQKCQTAFSDFTSTLNEKQARATEIEGDIEQLMENVNRHKLQIQSQMRDLEKLAEEKHDAVATILSAKEEQQIADLMTGLSEDRTSEELRELRELRQKASAKARVSRELAGLDTKQAEAEFMDFAATSQANDEFDALIGLTNKSAESDSDGSEPTRIPEA</sequence>
<gene>
    <name evidence="3" type="ORF">KOR34_53380</name>
</gene>